<reference evidence="3 4" key="1">
    <citation type="submission" date="2020-05" db="EMBL/GenBank/DDBJ databases">
        <authorList>
            <person name="Khan S.A."/>
            <person name="Jeon C.O."/>
            <person name="Chun B.H."/>
        </authorList>
    </citation>
    <scope>NUCLEOTIDE SEQUENCE [LARGE SCALE GENOMIC DNA]</scope>
    <source>
        <strain evidence="3 4">S1162</strain>
    </source>
</reference>
<keyword evidence="4" id="KW-1185">Reference proteome</keyword>
<proteinExistence type="predicted"/>
<protein>
    <submittedName>
        <fullName evidence="3">PAS domain S-box protein</fullName>
    </submittedName>
</protein>
<dbReference type="RefSeq" id="WP_175269035.1">
    <property type="nucleotide sequence ID" value="NZ_JABFCR010000008.1"/>
</dbReference>
<dbReference type="InterPro" id="IPR000014">
    <property type="entry name" value="PAS"/>
</dbReference>
<dbReference type="InterPro" id="IPR000700">
    <property type="entry name" value="PAS-assoc_C"/>
</dbReference>
<evidence type="ECO:0000313" key="4">
    <source>
        <dbReference type="Proteomes" id="UP000566071"/>
    </source>
</evidence>
<dbReference type="InterPro" id="IPR035965">
    <property type="entry name" value="PAS-like_dom_sf"/>
</dbReference>
<feature type="domain" description="PAS" evidence="1">
    <location>
        <begin position="120"/>
        <end position="193"/>
    </location>
</feature>
<dbReference type="InterPro" id="IPR013656">
    <property type="entry name" value="PAS_4"/>
</dbReference>
<dbReference type="SMART" id="SM00091">
    <property type="entry name" value="PAS"/>
    <property type="match status" value="1"/>
</dbReference>
<evidence type="ECO:0000259" key="2">
    <source>
        <dbReference type="PROSITE" id="PS50113"/>
    </source>
</evidence>
<dbReference type="SUPFAM" id="SSF55785">
    <property type="entry name" value="PYP-like sensor domain (PAS domain)"/>
    <property type="match status" value="2"/>
</dbReference>
<dbReference type="PROSITE" id="PS50112">
    <property type="entry name" value="PAS"/>
    <property type="match status" value="1"/>
</dbReference>
<gene>
    <name evidence="3" type="ORF">HK413_02665</name>
</gene>
<dbReference type="PANTHER" id="PTHR44757">
    <property type="entry name" value="DIGUANYLATE CYCLASE DGCP"/>
    <property type="match status" value="1"/>
</dbReference>
<feature type="domain" description="PAC" evidence="2">
    <location>
        <begin position="193"/>
        <end position="245"/>
    </location>
</feature>
<dbReference type="EMBL" id="JABFCR010000008">
    <property type="protein sequence ID" value="NNU33338.1"/>
    <property type="molecule type" value="Genomic_DNA"/>
</dbReference>
<comment type="caution">
    <text evidence="3">The sequence shown here is derived from an EMBL/GenBank/DDBJ whole genome shotgun (WGS) entry which is preliminary data.</text>
</comment>
<accession>A0ABX1W081</accession>
<dbReference type="PROSITE" id="PS50113">
    <property type="entry name" value="PAC"/>
    <property type="match status" value="1"/>
</dbReference>
<dbReference type="NCBIfam" id="TIGR00229">
    <property type="entry name" value="sensory_box"/>
    <property type="match status" value="2"/>
</dbReference>
<dbReference type="Proteomes" id="UP000566071">
    <property type="component" value="Unassembled WGS sequence"/>
</dbReference>
<dbReference type="Pfam" id="PF08448">
    <property type="entry name" value="PAS_4"/>
    <property type="match status" value="1"/>
</dbReference>
<dbReference type="Gene3D" id="3.30.450.20">
    <property type="entry name" value="PAS domain"/>
    <property type="match status" value="2"/>
</dbReference>
<dbReference type="CDD" id="cd00130">
    <property type="entry name" value="PAS"/>
    <property type="match status" value="2"/>
</dbReference>
<evidence type="ECO:0000313" key="3">
    <source>
        <dbReference type="EMBL" id="NNU33338.1"/>
    </source>
</evidence>
<dbReference type="PANTHER" id="PTHR44757:SF2">
    <property type="entry name" value="BIOFILM ARCHITECTURE MAINTENANCE PROTEIN MBAA"/>
    <property type="match status" value="1"/>
</dbReference>
<dbReference type="InterPro" id="IPR052155">
    <property type="entry name" value="Biofilm_reg_signaling"/>
</dbReference>
<sequence length="274" mass="31668">MPMWYFDTETLMFPDVNEAATRHYGYTKDEFLSMSIRDIRPAEKIAETEALVAANKLSGKYYGGTAQHVKKNGEMIYVNIESNLLDIDGRPVRLVLATDITTMVEHQLEIFNVNLKVKESESNLRALFDSAIDGFVLLDSEGIIKLFNPKASNSIRFNKDQSPFEIGRSIFEYIETSRLSYFQELIAKVYNGETIDYERMFRADGDVNWIRYTLTPVREDGKIAGACITGRDITARKLYLRSVEEQNKTFREISRMQSHRYAHHWPVLWVCCLC</sequence>
<evidence type="ECO:0000259" key="1">
    <source>
        <dbReference type="PROSITE" id="PS50112"/>
    </source>
</evidence>
<organism evidence="3 4">
    <name type="scientific">Mucilaginibacter humi</name>
    <dbReference type="NCBI Taxonomy" id="2732510"/>
    <lineage>
        <taxon>Bacteria</taxon>
        <taxon>Pseudomonadati</taxon>
        <taxon>Bacteroidota</taxon>
        <taxon>Sphingobacteriia</taxon>
        <taxon>Sphingobacteriales</taxon>
        <taxon>Sphingobacteriaceae</taxon>
        <taxon>Mucilaginibacter</taxon>
    </lineage>
</organism>
<dbReference type="Pfam" id="PF13426">
    <property type="entry name" value="PAS_9"/>
    <property type="match status" value="1"/>
</dbReference>
<name>A0ABX1W081_9SPHI</name>